<evidence type="ECO:0000313" key="1">
    <source>
        <dbReference type="EMBL" id="GIN23246.1"/>
    </source>
</evidence>
<proteinExistence type="predicted"/>
<dbReference type="EMBL" id="BOQT01000029">
    <property type="protein sequence ID" value="GIN23246.1"/>
    <property type="molecule type" value="Genomic_DNA"/>
</dbReference>
<name>A0ABQ4KC94_9BACI</name>
<reference evidence="1 2" key="1">
    <citation type="submission" date="2021-03" db="EMBL/GenBank/DDBJ databases">
        <title>Antimicrobial resistance genes in bacteria isolated from Japanese honey, and their potential for conferring macrolide and lincosamide resistance in the American foulbrood pathogen Paenibacillus larvae.</title>
        <authorList>
            <person name="Okamoto M."/>
            <person name="Kumagai M."/>
            <person name="Kanamori H."/>
            <person name="Takamatsu D."/>
        </authorList>
    </citation>
    <scope>NUCLEOTIDE SEQUENCE [LARGE SCALE GENOMIC DNA]</scope>
    <source>
        <strain evidence="1 2">J1TS3</strain>
    </source>
</reference>
<keyword evidence="2" id="KW-1185">Reference proteome</keyword>
<organism evidence="1 2">
    <name type="scientific">Siminovitchia fordii</name>
    <dbReference type="NCBI Taxonomy" id="254759"/>
    <lineage>
        <taxon>Bacteria</taxon>
        <taxon>Bacillati</taxon>
        <taxon>Bacillota</taxon>
        <taxon>Bacilli</taxon>
        <taxon>Bacillales</taxon>
        <taxon>Bacillaceae</taxon>
        <taxon>Siminovitchia</taxon>
    </lineage>
</organism>
<dbReference type="Proteomes" id="UP000680279">
    <property type="component" value="Unassembled WGS sequence"/>
</dbReference>
<accession>A0ABQ4KC94</accession>
<gene>
    <name evidence="1" type="ORF">J1TS3_43800</name>
</gene>
<evidence type="ECO:0000313" key="2">
    <source>
        <dbReference type="Proteomes" id="UP000680279"/>
    </source>
</evidence>
<dbReference type="RefSeq" id="WP_018708785.1">
    <property type="nucleotide sequence ID" value="NZ_BOQT01000029.1"/>
</dbReference>
<protein>
    <submittedName>
        <fullName evidence="1">Uncharacterized protein</fullName>
    </submittedName>
</protein>
<comment type="caution">
    <text evidence="1">The sequence shown here is derived from an EMBL/GenBank/DDBJ whole genome shotgun (WGS) entry which is preliminary data.</text>
</comment>
<sequence length="80" mass="9123">MLSLRAGRAYKEEEVTVHNSWSLYWNILYAGIVNSTFCTFQPENGDLGEMLTECSALNQYLERSSRGYFEEKGIHLPVTG</sequence>